<sequence>MLFNEVSLQLLASLACRTLANTSATANLSSQNSHLPLPNTSRILNTSPISNLSEVIALPIPLPYGFSVPNTDIYLRLGFGLPRLSLDPMSMAGLIAVIQHSIIEGIERDGAEAFPGLDIVLDRQKFGWTLGDGFHSKIRSIQNSGRFFTWGQLQNVVEGLRLYLIVGERYYATAFNFWDGPGWWRRNPLGRGSIIVDRIGKEGSSGQEI</sequence>
<keyword evidence="3" id="KW-1185">Reference proteome</keyword>
<feature type="chain" id="PRO_5034067355" evidence="1">
    <location>
        <begin position="21"/>
        <end position="209"/>
    </location>
</feature>
<evidence type="ECO:0000313" key="3">
    <source>
        <dbReference type="Proteomes" id="UP000664534"/>
    </source>
</evidence>
<feature type="signal peptide" evidence="1">
    <location>
        <begin position="1"/>
        <end position="20"/>
    </location>
</feature>
<gene>
    <name evidence="2" type="ORF">IMSHALPRED_002850</name>
</gene>
<accession>A0A8H3J750</accession>
<organism evidence="2 3">
    <name type="scientific">Imshaugia aleurites</name>
    <dbReference type="NCBI Taxonomy" id="172621"/>
    <lineage>
        <taxon>Eukaryota</taxon>
        <taxon>Fungi</taxon>
        <taxon>Dikarya</taxon>
        <taxon>Ascomycota</taxon>
        <taxon>Pezizomycotina</taxon>
        <taxon>Lecanoromycetes</taxon>
        <taxon>OSLEUM clade</taxon>
        <taxon>Lecanoromycetidae</taxon>
        <taxon>Lecanorales</taxon>
        <taxon>Lecanorineae</taxon>
        <taxon>Parmeliaceae</taxon>
        <taxon>Imshaugia</taxon>
    </lineage>
</organism>
<dbReference type="EMBL" id="CAJPDT010000154">
    <property type="protein sequence ID" value="CAF9941693.1"/>
    <property type="molecule type" value="Genomic_DNA"/>
</dbReference>
<keyword evidence="1" id="KW-0732">Signal</keyword>
<reference evidence="2" key="1">
    <citation type="submission" date="2021-03" db="EMBL/GenBank/DDBJ databases">
        <authorList>
            <person name="Tagirdzhanova G."/>
        </authorList>
    </citation>
    <scope>NUCLEOTIDE SEQUENCE</scope>
</reference>
<dbReference type="Proteomes" id="UP000664534">
    <property type="component" value="Unassembled WGS sequence"/>
</dbReference>
<name>A0A8H3J750_9LECA</name>
<dbReference type="AlphaFoldDB" id="A0A8H3J750"/>
<evidence type="ECO:0000256" key="1">
    <source>
        <dbReference type="SAM" id="SignalP"/>
    </source>
</evidence>
<comment type="caution">
    <text evidence="2">The sequence shown here is derived from an EMBL/GenBank/DDBJ whole genome shotgun (WGS) entry which is preliminary data.</text>
</comment>
<proteinExistence type="predicted"/>
<dbReference type="OrthoDB" id="5428864at2759"/>
<evidence type="ECO:0000313" key="2">
    <source>
        <dbReference type="EMBL" id="CAF9941693.1"/>
    </source>
</evidence>
<protein>
    <submittedName>
        <fullName evidence="2">Uncharacterized protein</fullName>
    </submittedName>
</protein>